<dbReference type="SUPFAM" id="SSF46689">
    <property type="entry name" value="Homeodomain-like"/>
    <property type="match status" value="1"/>
</dbReference>
<dbReference type="InterPro" id="IPR009057">
    <property type="entry name" value="Homeodomain-like_sf"/>
</dbReference>
<dbReference type="Pfam" id="PF00440">
    <property type="entry name" value="TetR_N"/>
    <property type="match status" value="1"/>
</dbReference>
<dbReference type="PRINTS" id="PR00455">
    <property type="entry name" value="HTHTETR"/>
</dbReference>
<evidence type="ECO:0000259" key="5">
    <source>
        <dbReference type="PROSITE" id="PS50977"/>
    </source>
</evidence>
<dbReference type="Gene3D" id="1.10.357.10">
    <property type="entry name" value="Tetracycline Repressor, domain 2"/>
    <property type="match status" value="1"/>
</dbReference>
<keyword evidence="2 4" id="KW-0238">DNA-binding</keyword>
<evidence type="ECO:0000256" key="1">
    <source>
        <dbReference type="ARBA" id="ARBA00023015"/>
    </source>
</evidence>
<name>A9ISR2_BORPD</name>
<evidence type="ECO:0000256" key="2">
    <source>
        <dbReference type="ARBA" id="ARBA00023125"/>
    </source>
</evidence>
<protein>
    <submittedName>
        <fullName evidence="6">Transcriptional regulator, TetR-family</fullName>
    </submittedName>
</protein>
<evidence type="ECO:0000313" key="6">
    <source>
        <dbReference type="EMBL" id="CAP43333.1"/>
    </source>
</evidence>
<dbReference type="Proteomes" id="UP000001225">
    <property type="component" value="Chromosome"/>
</dbReference>
<dbReference type="PROSITE" id="PS50977">
    <property type="entry name" value="HTH_TETR_2"/>
    <property type="match status" value="1"/>
</dbReference>
<feature type="domain" description="HTH tetR-type" evidence="5">
    <location>
        <begin position="6"/>
        <end position="66"/>
    </location>
</feature>
<dbReference type="InterPro" id="IPR054156">
    <property type="entry name" value="YxaF_TetR_C"/>
</dbReference>
<gene>
    <name evidence="6" type="ordered locus">Bpet2991</name>
</gene>
<organism evidence="6 7">
    <name type="scientific">Bordetella petrii (strain ATCC BAA-461 / DSM 12804 / CCUG 43448 / CIP 107267 / Se-1111R)</name>
    <dbReference type="NCBI Taxonomy" id="340100"/>
    <lineage>
        <taxon>Bacteria</taxon>
        <taxon>Pseudomonadati</taxon>
        <taxon>Pseudomonadota</taxon>
        <taxon>Betaproteobacteria</taxon>
        <taxon>Burkholderiales</taxon>
        <taxon>Alcaligenaceae</taxon>
        <taxon>Bordetella</taxon>
    </lineage>
</organism>
<feature type="DNA-binding region" description="H-T-H motif" evidence="4">
    <location>
        <begin position="29"/>
        <end position="48"/>
    </location>
</feature>
<dbReference type="Pfam" id="PF21993">
    <property type="entry name" value="TetR_C_13_2"/>
    <property type="match status" value="1"/>
</dbReference>
<dbReference type="eggNOG" id="COG1309">
    <property type="taxonomic scope" value="Bacteria"/>
</dbReference>
<dbReference type="KEGG" id="bpt:Bpet2991"/>
<dbReference type="PANTHER" id="PTHR47506">
    <property type="entry name" value="TRANSCRIPTIONAL REGULATORY PROTEIN"/>
    <property type="match status" value="1"/>
</dbReference>
<dbReference type="SUPFAM" id="SSF48498">
    <property type="entry name" value="Tetracyclin repressor-like, C-terminal domain"/>
    <property type="match status" value="1"/>
</dbReference>
<dbReference type="AlphaFoldDB" id="A9ISR2"/>
<dbReference type="InterPro" id="IPR036271">
    <property type="entry name" value="Tet_transcr_reg_TetR-rel_C_sf"/>
</dbReference>
<dbReference type="EMBL" id="AM902716">
    <property type="protein sequence ID" value="CAP43333.1"/>
    <property type="molecule type" value="Genomic_DNA"/>
</dbReference>
<dbReference type="PANTHER" id="PTHR47506:SF1">
    <property type="entry name" value="HTH-TYPE TRANSCRIPTIONAL REGULATOR YJDC"/>
    <property type="match status" value="1"/>
</dbReference>
<sequence length="194" mass="21924">MAGVRQFDEAQALDQALALFWQQGYANTTMQELAEATGVQRGSLYNAYGDKETLFLRVFDVYRERYIVQMRQALDKPELAASLRSFLGFTIKSMTTGAPTRGCLSTKTALGAEAHDEPIRSALRGLLDEIETVLYERLSRPGKHERLTIEPRQAARMILTMTRGLVVIERVYQDDKRMRATADHLVALLVARDQ</sequence>
<keyword evidence="3" id="KW-0804">Transcription</keyword>
<accession>A9ISR2</accession>
<dbReference type="GO" id="GO:0003677">
    <property type="term" value="F:DNA binding"/>
    <property type="evidence" value="ECO:0007669"/>
    <property type="project" value="UniProtKB-UniRule"/>
</dbReference>
<evidence type="ECO:0000256" key="3">
    <source>
        <dbReference type="ARBA" id="ARBA00023163"/>
    </source>
</evidence>
<evidence type="ECO:0000313" key="7">
    <source>
        <dbReference type="Proteomes" id="UP000001225"/>
    </source>
</evidence>
<dbReference type="Gene3D" id="1.10.10.60">
    <property type="entry name" value="Homeodomain-like"/>
    <property type="match status" value="1"/>
</dbReference>
<keyword evidence="1" id="KW-0805">Transcription regulation</keyword>
<proteinExistence type="predicted"/>
<reference evidence="6 7" key="1">
    <citation type="journal article" date="2008" name="BMC Genomics">
        <title>The missing link: Bordetella petrii is endowed with both the metabolic versatility of environmental bacteria and virulence traits of pathogenic Bordetellae.</title>
        <authorList>
            <person name="Gross R."/>
            <person name="Guzman C.A."/>
            <person name="Sebaihia M."/>
            <person name="Martins Dos Santos V.A."/>
            <person name="Pieper D.H."/>
            <person name="Koebnik R."/>
            <person name="Lechner M."/>
            <person name="Bartels D."/>
            <person name="Buhrmester J."/>
            <person name="Choudhuri J.V."/>
            <person name="Ebensen T."/>
            <person name="Gaigalat L."/>
            <person name="Herrmann S."/>
            <person name="Khachane A.N."/>
            <person name="Larisch C."/>
            <person name="Link S."/>
            <person name="Linke B."/>
            <person name="Meyer F."/>
            <person name="Mormann S."/>
            <person name="Nakunst D."/>
            <person name="Rueckert C."/>
            <person name="Schneiker-Bekel S."/>
            <person name="Schulze K."/>
            <person name="Vorhoelter F.J."/>
            <person name="Yevsa T."/>
            <person name="Engle J.T."/>
            <person name="Goldman W.E."/>
            <person name="Puehler A."/>
            <person name="Goebel U.B."/>
            <person name="Goesmann A."/>
            <person name="Bloecker H."/>
            <person name="Kaiser O."/>
            <person name="Martinez-Arias R."/>
        </authorList>
    </citation>
    <scope>NUCLEOTIDE SEQUENCE [LARGE SCALE GENOMIC DNA]</scope>
    <source>
        <strain evidence="7">ATCC BAA-461 / DSM 12804 / CCUG 43448 / CIP 107267 / Se-1111R</strain>
    </source>
</reference>
<dbReference type="STRING" id="94624.Bpet2991"/>
<keyword evidence="7" id="KW-1185">Reference proteome</keyword>
<evidence type="ECO:0000256" key="4">
    <source>
        <dbReference type="PROSITE-ProRule" id="PRU00335"/>
    </source>
</evidence>
<dbReference type="InterPro" id="IPR001647">
    <property type="entry name" value="HTH_TetR"/>
</dbReference>